<evidence type="ECO:0000256" key="1">
    <source>
        <dbReference type="ARBA" id="ARBA00010982"/>
    </source>
</evidence>
<dbReference type="GO" id="GO:0005737">
    <property type="term" value="C:cytoplasm"/>
    <property type="evidence" value="ECO:0007669"/>
    <property type="project" value="UniProtKB-ARBA"/>
</dbReference>
<keyword evidence="11" id="KW-1185">Reference proteome</keyword>
<evidence type="ECO:0000256" key="6">
    <source>
        <dbReference type="RuleBase" id="RU003557"/>
    </source>
</evidence>
<keyword evidence="2 6" id="KW-0808">Transferase</keyword>
<feature type="active site" description="Acyl-thioester intermediate" evidence="5">
    <location>
        <position position="89"/>
    </location>
</feature>
<dbReference type="GO" id="GO:0006635">
    <property type="term" value="P:fatty acid beta-oxidation"/>
    <property type="evidence" value="ECO:0007669"/>
    <property type="project" value="TreeGrafter"/>
</dbReference>
<dbReference type="HOGENOM" id="CLU_031026_0_0_10"/>
<dbReference type="GO" id="GO:0003988">
    <property type="term" value="F:acetyl-CoA C-acyltransferase activity"/>
    <property type="evidence" value="ECO:0007669"/>
    <property type="project" value="UniProtKB-EC"/>
</dbReference>
<keyword evidence="3 6" id="KW-0012">Acyltransferase</keyword>
<dbReference type="EMBL" id="CP001769">
    <property type="protein sequence ID" value="ADB41084.1"/>
    <property type="molecule type" value="Genomic_DNA"/>
</dbReference>
<dbReference type="InterPro" id="IPR020617">
    <property type="entry name" value="Thiolase_C"/>
</dbReference>
<feature type="domain" description="Thiolase C-terminal" evidence="9">
    <location>
        <begin position="269"/>
        <end position="390"/>
    </location>
</feature>
<evidence type="ECO:0000259" key="8">
    <source>
        <dbReference type="Pfam" id="PF00108"/>
    </source>
</evidence>
<feature type="region of interest" description="Disordered" evidence="7">
    <location>
        <begin position="203"/>
        <end position="224"/>
    </location>
</feature>
<proteinExistence type="inferred from homology"/>
<evidence type="ECO:0000259" key="9">
    <source>
        <dbReference type="Pfam" id="PF02803"/>
    </source>
</evidence>
<dbReference type="GO" id="GO:0010124">
    <property type="term" value="P:phenylacetate catabolic process"/>
    <property type="evidence" value="ECO:0007669"/>
    <property type="project" value="TreeGrafter"/>
</dbReference>
<evidence type="ECO:0000256" key="5">
    <source>
        <dbReference type="PIRSR" id="PIRSR000429-1"/>
    </source>
</evidence>
<dbReference type="EC" id="2.3.1.16" evidence="4"/>
<comment type="similarity">
    <text evidence="1 6">Belongs to the thiolase-like superfamily. Thiolase family.</text>
</comment>
<dbReference type="Pfam" id="PF00108">
    <property type="entry name" value="Thiolase_N"/>
    <property type="match status" value="1"/>
</dbReference>
<dbReference type="NCBIfam" id="TIGR01930">
    <property type="entry name" value="AcCoA-C-Actrans"/>
    <property type="match status" value="1"/>
</dbReference>
<dbReference type="CDD" id="cd00751">
    <property type="entry name" value="thiolase"/>
    <property type="match status" value="1"/>
</dbReference>
<dbReference type="PANTHER" id="PTHR43853:SF21">
    <property type="entry name" value="STEROID 3-KETOACYL-COA THIOLASE"/>
    <property type="match status" value="1"/>
</dbReference>
<evidence type="ECO:0000256" key="3">
    <source>
        <dbReference type="ARBA" id="ARBA00023315"/>
    </source>
</evidence>
<evidence type="ECO:0000313" key="10">
    <source>
        <dbReference type="EMBL" id="ADB41084.1"/>
    </source>
</evidence>
<dbReference type="Proteomes" id="UP000002028">
    <property type="component" value="Chromosome"/>
</dbReference>
<dbReference type="Gene3D" id="3.40.47.10">
    <property type="match status" value="1"/>
</dbReference>
<evidence type="ECO:0000313" key="11">
    <source>
        <dbReference type="Proteomes" id="UP000002028"/>
    </source>
</evidence>
<protein>
    <recommendedName>
        <fullName evidence="4">acetyl-CoA C-acyltransferase</fullName>
        <ecNumber evidence="4">2.3.1.16</ecNumber>
    </recommendedName>
</protein>
<dbReference type="InterPro" id="IPR020610">
    <property type="entry name" value="Thiolase_AS"/>
</dbReference>
<dbReference type="PROSITE" id="PS00098">
    <property type="entry name" value="THIOLASE_1"/>
    <property type="match status" value="1"/>
</dbReference>
<dbReference type="InterPro" id="IPR050215">
    <property type="entry name" value="Thiolase-like_sf_Thiolase"/>
</dbReference>
<feature type="domain" description="Thiolase N-terminal" evidence="8">
    <location>
        <begin position="4"/>
        <end position="260"/>
    </location>
</feature>
<dbReference type="PANTHER" id="PTHR43853">
    <property type="entry name" value="3-KETOACYL-COA THIOLASE, PEROXISOMAL"/>
    <property type="match status" value="1"/>
</dbReference>
<dbReference type="FunFam" id="3.40.47.10:FF:000010">
    <property type="entry name" value="Acetyl-CoA acetyltransferase (Thiolase)"/>
    <property type="match status" value="1"/>
</dbReference>
<feature type="active site" description="Proton acceptor" evidence="5">
    <location>
        <position position="347"/>
    </location>
</feature>
<dbReference type="InterPro" id="IPR016039">
    <property type="entry name" value="Thiolase-like"/>
</dbReference>
<dbReference type="PROSITE" id="PS00099">
    <property type="entry name" value="THIOLASE_3"/>
    <property type="match status" value="1"/>
</dbReference>
<dbReference type="AlphaFoldDB" id="D2QGR2"/>
<dbReference type="InterPro" id="IPR020616">
    <property type="entry name" value="Thiolase_N"/>
</dbReference>
<accession>D2QGR2</accession>
<dbReference type="InterPro" id="IPR020615">
    <property type="entry name" value="Thiolase_acyl_enz_int_AS"/>
</dbReference>
<dbReference type="InterPro" id="IPR002155">
    <property type="entry name" value="Thiolase"/>
</dbReference>
<evidence type="ECO:0000256" key="4">
    <source>
        <dbReference type="ARBA" id="ARBA00024073"/>
    </source>
</evidence>
<feature type="active site" description="Proton acceptor" evidence="5">
    <location>
        <position position="377"/>
    </location>
</feature>
<name>D2QGR2_SPILD</name>
<reference evidence="10 11" key="1">
    <citation type="journal article" date="2010" name="Stand. Genomic Sci.">
        <title>Complete genome sequence of Spirosoma linguale type strain (1).</title>
        <authorList>
            <person name="Lail K."/>
            <person name="Sikorski J."/>
            <person name="Saunders E."/>
            <person name="Lapidus A."/>
            <person name="Glavina Del Rio T."/>
            <person name="Copeland A."/>
            <person name="Tice H."/>
            <person name="Cheng J.-F."/>
            <person name="Lucas S."/>
            <person name="Nolan M."/>
            <person name="Bruce D."/>
            <person name="Goodwin L."/>
            <person name="Pitluck S."/>
            <person name="Ivanova N."/>
            <person name="Mavromatis K."/>
            <person name="Ovchinnikova G."/>
            <person name="Pati A."/>
            <person name="Chen A."/>
            <person name="Palaniappan K."/>
            <person name="Land M."/>
            <person name="Hauser L."/>
            <person name="Chang Y.-J."/>
            <person name="Jeffries C.D."/>
            <person name="Chain P."/>
            <person name="Brettin T."/>
            <person name="Detter J.C."/>
            <person name="Schuetze A."/>
            <person name="Rohde M."/>
            <person name="Tindall B.J."/>
            <person name="Goeker M."/>
            <person name="Bristow J."/>
            <person name="Eisen J.A."/>
            <person name="Markowitz V."/>
            <person name="Hugenholtz P."/>
            <person name="Kyrpides N.C."/>
            <person name="Klenk H.-P."/>
            <person name="Chen F."/>
        </authorList>
    </citation>
    <scope>NUCLEOTIDE SEQUENCE [LARGE SCALE GENOMIC DNA]</scope>
    <source>
        <strain evidence="11">ATCC 33905 / DSM 74 / LMG 10896 / Claus 1</strain>
    </source>
</reference>
<dbReference type="PIRSF" id="PIRSF000429">
    <property type="entry name" value="Ac-CoA_Ac_transf"/>
    <property type="match status" value="1"/>
</dbReference>
<dbReference type="STRING" id="504472.Slin_5109"/>
<evidence type="ECO:0000256" key="7">
    <source>
        <dbReference type="SAM" id="MobiDB-lite"/>
    </source>
</evidence>
<dbReference type="KEGG" id="sli:Slin_5109"/>
<evidence type="ECO:0000256" key="2">
    <source>
        <dbReference type="ARBA" id="ARBA00022679"/>
    </source>
</evidence>
<gene>
    <name evidence="10" type="ordered locus">Slin_5109</name>
</gene>
<dbReference type="eggNOG" id="COG0183">
    <property type="taxonomic scope" value="Bacteria"/>
</dbReference>
<dbReference type="Pfam" id="PF02803">
    <property type="entry name" value="Thiolase_C"/>
    <property type="match status" value="1"/>
</dbReference>
<dbReference type="RefSeq" id="WP_012929585.1">
    <property type="nucleotide sequence ID" value="NC_013730.1"/>
</dbReference>
<dbReference type="NCBIfam" id="NF006553">
    <property type="entry name" value="PRK09052.1"/>
    <property type="match status" value="1"/>
</dbReference>
<sequence length="392" mass="41498">MDAYIVAGYRTAVGKAPRGGLRFTRPDDMAAEVIKHLLSQVPALDPARVEDLIVGNAVPEAEQGMQIARYIALLSLPNSVPGMTINRYCGSGLEAIAIASAKIHAGLADCIIAGGTESMSMVPVMGWKTALNYEIAKAHPDYYIGMGLTAEQVAQQFNISRDAQDEFAYASHVKALAAQKDGKFTDEIVPIKVSETYFDPESNKKKTREWTVSQDEGPRKDTSAEGLAKLRPVFAAGGSVTAGNSSQTSDGAAFVVVMSERLVNELNLQPVARMVSYATAGVEPKIMGIGPVAAIPIALKKAGLQQDDIDLIELNEAFAAQSLAVIQELGLDPAKINPNGGAIALGHALGSTGARLSVQLLNEMRRRDQKYGMVSACVGGGQGVAGIFERLN</sequence>
<dbReference type="SUPFAM" id="SSF53901">
    <property type="entry name" value="Thiolase-like"/>
    <property type="match status" value="2"/>
</dbReference>
<organism evidence="10 11">
    <name type="scientific">Spirosoma linguale (strain ATCC 33905 / DSM 74 / LMG 10896 / Claus 1)</name>
    <dbReference type="NCBI Taxonomy" id="504472"/>
    <lineage>
        <taxon>Bacteria</taxon>
        <taxon>Pseudomonadati</taxon>
        <taxon>Bacteroidota</taxon>
        <taxon>Cytophagia</taxon>
        <taxon>Cytophagales</taxon>
        <taxon>Cytophagaceae</taxon>
        <taxon>Spirosoma</taxon>
    </lineage>
</organism>